<proteinExistence type="inferred from homology"/>
<dbReference type="GO" id="GO:0009002">
    <property type="term" value="F:serine-type D-Ala-D-Ala carboxypeptidase activity"/>
    <property type="evidence" value="ECO:0007669"/>
    <property type="project" value="UniProtKB-EC"/>
</dbReference>
<evidence type="ECO:0000313" key="18">
    <source>
        <dbReference type="Proteomes" id="UP000184375"/>
    </source>
</evidence>
<dbReference type="AlphaFoldDB" id="A0A1M7LA93"/>
<evidence type="ECO:0000256" key="15">
    <source>
        <dbReference type="RuleBase" id="RU004016"/>
    </source>
</evidence>
<dbReference type="OrthoDB" id="9791132at2"/>
<evidence type="ECO:0000256" key="3">
    <source>
        <dbReference type="ARBA" id="ARBA00007164"/>
    </source>
</evidence>
<evidence type="ECO:0000256" key="7">
    <source>
        <dbReference type="ARBA" id="ARBA00022729"/>
    </source>
</evidence>
<keyword evidence="9" id="KW-0133">Cell shape</keyword>
<dbReference type="SUPFAM" id="SSF56601">
    <property type="entry name" value="beta-lactamase/transpeptidase-like"/>
    <property type="match status" value="1"/>
</dbReference>
<sequence>MFENRTKIALVIFLIYALLVVFILNSTGVARAEETSLRLNARAYLLMDAVTGRILIEKNSQMRLPMASTTKIMTAVVALEKGDLSSKVTVSRRAASIGGSSFHLRVDETMSLENMLYGLLLSSGNDAAIAIAEHIGGDVETFVEMMNQKAKEIGAENTSFKNPHGLDEPGHFTTARDLALITRYALNIPKFKEIVSTKDIVINEGKCPRHIYNTNRLLRISDKIDGVKTGYTGKAGKCLVATAQKNGFRLISVVLGAQDHFSTSLKLINYGFDNYELKKLASKDSVFAAVPVKGGIVEKVVAVTGEDVVLALSEKEKVQINISVPLFIQAPVYKGQVLGEIQIYVDSKLIYSTPLVSIFDIRKKSIFDNFYKMIKMWVLGESDVYKKIY</sequence>
<keyword evidence="8" id="KW-0378">Hydrolase</keyword>
<dbReference type="GO" id="GO:0008360">
    <property type="term" value="P:regulation of cell shape"/>
    <property type="evidence" value="ECO:0007669"/>
    <property type="project" value="UniProtKB-KW"/>
</dbReference>
<evidence type="ECO:0000256" key="4">
    <source>
        <dbReference type="ARBA" id="ARBA00012448"/>
    </source>
</evidence>
<keyword evidence="11" id="KW-0961">Cell wall biogenesis/degradation</keyword>
<evidence type="ECO:0000256" key="6">
    <source>
        <dbReference type="ARBA" id="ARBA00022670"/>
    </source>
</evidence>
<evidence type="ECO:0000256" key="5">
    <source>
        <dbReference type="ARBA" id="ARBA00022645"/>
    </source>
</evidence>
<keyword evidence="6" id="KW-0645">Protease</keyword>
<keyword evidence="10" id="KW-0573">Peptidoglycan synthesis</keyword>
<dbReference type="STRING" id="447595.SAMN05660826_01823"/>
<evidence type="ECO:0000259" key="16">
    <source>
        <dbReference type="SMART" id="SM00936"/>
    </source>
</evidence>
<name>A0A1M7LA93_9FIRM</name>
<gene>
    <name evidence="17" type="ORF">SAMN05660826_01823</name>
</gene>
<dbReference type="Pfam" id="PF00768">
    <property type="entry name" value="Peptidase_S11"/>
    <property type="match status" value="1"/>
</dbReference>
<evidence type="ECO:0000256" key="11">
    <source>
        <dbReference type="ARBA" id="ARBA00023316"/>
    </source>
</evidence>
<evidence type="ECO:0000256" key="9">
    <source>
        <dbReference type="ARBA" id="ARBA00022960"/>
    </source>
</evidence>
<organism evidence="17 18">
    <name type="scientific">Caldanaerovirga acetigignens</name>
    <dbReference type="NCBI Taxonomy" id="447595"/>
    <lineage>
        <taxon>Bacteria</taxon>
        <taxon>Bacillati</taxon>
        <taxon>Bacillota</taxon>
        <taxon>Clostridia</taxon>
        <taxon>Thermosediminibacterales</taxon>
        <taxon>Thermosediminibacteraceae</taxon>
        <taxon>Caldanaerovirga</taxon>
    </lineage>
</organism>
<dbReference type="InterPro" id="IPR012338">
    <property type="entry name" value="Beta-lactam/transpept-like"/>
</dbReference>
<dbReference type="InterPro" id="IPR037167">
    <property type="entry name" value="Peptidase_S11_C_sf"/>
</dbReference>
<dbReference type="InterPro" id="IPR015956">
    <property type="entry name" value="Peniciliin-bd_prot_C_sf"/>
</dbReference>
<protein>
    <recommendedName>
        <fullName evidence="4">serine-type D-Ala-D-Ala carboxypeptidase</fullName>
        <ecNumber evidence="4">3.4.16.4</ecNumber>
    </recommendedName>
</protein>
<dbReference type="InterPro" id="IPR012907">
    <property type="entry name" value="Peptidase_S11_C"/>
</dbReference>
<evidence type="ECO:0000256" key="14">
    <source>
        <dbReference type="PIRSR" id="PIRSR618044-2"/>
    </source>
</evidence>
<dbReference type="SMART" id="SM00936">
    <property type="entry name" value="PBP5_C"/>
    <property type="match status" value="1"/>
</dbReference>
<dbReference type="EMBL" id="FRCR01000011">
    <property type="protein sequence ID" value="SHM74308.1"/>
    <property type="molecule type" value="Genomic_DNA"/>
</dbReference>
<comment type="similarity">
    <text evidence="3 15">Belongs to the peptidase S11 family.</text>
</comment>
<dbReference type="UniPathway" id="UPA00219"/>
<dbReference type="Gene3D" id="2.60.410.10">
    <property type="entry name" value="D-Ala-D-Ala carboxypeptidase, C-terminal domain"/>
    <property type="match status" value="1"/>
</dbReference>
<evidence type="ECO:0000256" key="12">
    <source>
        <dbReference type="ARBA" id="ARBA00034000"/>
    </source>
</evidence>
<evidence type="ECO:0000256" key="10">
    <source>
        <dbReference type="ARBA" id="ARBA00022984"/>
    </source>
</evidence>
<dbReference type="GO" id="GO:0071555">
    <property type="term" value="P:cell wall organization"/>
    <property type="evidence" value="ECO:0007669"/>
    <property type="project" value="UniProtKB-KW"/>
</dbReference>
<dbReference type="PANTHER" id="PTHR21581">
    <property type="entry name" value="D-ALANYL-D-ALANINE CARBOXYPEPTIDASE"/>
    <property type="match status" value="1"/>
</dbReference>
<evidence type="ECO:0000256" key="8">
    <source>
        <dbReference type="ARBA" id="ARBA00022801"/>
    </source>
</evidence>
<feature type="active site" description="Proton acceptor" evidence="13">
    <location>
        <position position="71"/>
    </location>
</feature>
<feature type="binding site" evidence="14">
    <location>
        <position position="228"/>
    </location>
    <ligand>
        <name>substrate</name>
    </ligand>
</feature>
<comment type="pathway">
    <text evidence="2">Cell wall biogenesis; peptidoglycan biosynthesis.</text>
</comment>
<dbReference type="GO" id="GO:0006508">
    <property type="term" value="P:proteolysis"/>
    <property type="evidence" value="ECO:0007669"/>
    <property type="project" value="UniProtKB-KW"/>
</dbReference>
<dbReference type="Pfam" id="PF07943">
    <property type="entry name" value="PBP5_C"/>
    <property type="match status" value="1"/>
</dbReference>
<dbReference type="SUPFAM" id="SSF69189">
    <property type="entry name" value="Penicillin-binding protein associated domain"/>
    <property type="match status" value="1"/>
</dbReference>
<dbReference type="Gene3D" id="3.40.710.10">
    <property type="entry name" value="DD-peptidase/beta-lactamase superfamily"/>
    <property type="match status" value="1"/>
</dbReference>
<comment type="function">
    <text evidence="1">Removes C-terminal D-alanyl residues from sugar-peptide cell wall precursors.</text>
</comment>
<evidence type="ECO:0000256" key="1">
    <source>
        <dbReference type="ARBA" id="ARBA00003217"/>
    </source>
</evidence>
<comment type="catalytic activity">
    <reaction evidence="12">
        <text>Preferential cleavage: (Ac)2-L-Lys-D-Ala-|-D-Ala. Also transpeptidation of peptidyl-alanyl moieties that are N-acyl substituents of D-alanine.</text>
        <dbReference type="EC" id="3.4.16.4"/>
    </reaction>
</comment>
<evidence type="ECO:0000313" key="17">
    <source>
        <dbReference type="EMBL" id="SHM74308.1"/>
    </source>
</evidence>
<evidence type="ECO:0000256" key="13">
    <source>
        <dbReference type="PIRSR" id="PIRSR618044-1"/>
    </source>
</evidence>
<dbReference type="EC" id="3.4.16.4" evidence="4"/>
<reference evidence="18" key="1">
    <citation type="submission" date="2016-11" db="EMBL/GenBank/DDBJ databases">
        <authorList>
            <person name="Varghese N."/>
            <person name="Submissions S."/>
        </authorList>
    </citation>
    <scope>NUCLEOTIDE SEQUENCE [LARGE SCALE GENOMIC DNA]</scope>
    <source>
        <strain evidence="18">DSM 18802</strain>
    </source>
</reference>
<keyword evidence="18" id="KW-1185">Reference proteome</keyword>
<dbReference type="Proteomes" id="UP000184375">
    <property type="component" value="Unassembled WGS sequence"/>
</dbReference>
<dbReference type="InterPro" id="IPR001967">
    <property type="entry name" value="Peptidase_S11_N"/>
</dbReference>
<keyword evidence="5 17" id="KW-0121">Carboxypeptidase</keyword>
<feature type="active site" evidence="13">
    <location>
        <position position="123"/>
    </location>
</feature>
<accession>A0A1M7LA93</accession>
<dbReference type="PANTHER" id="PTHR21581:SF33">
    <property type="entry name" value="D-ALANYL-D-ALANINE CARBOXYPEPTIDASE DACB"/>
    <property type="match status" value="1"/>
</dbReference>
<dbReference type="GO" id="GO:0009252">
    <property type="term" value="P:peptidoglycan biosynthetic process"/>
    <property type="evidence" value="ECO:0007669"/>
    <property type="project" value="UniProtKB-UniPathway"/>
</dbReference>
<keyword evidence="7" id="KW-0732">Signal</keyword>
<dbReference type="RefSeq" id="WP_073257723.1">
    <property type="nucleotide sequence ID" value="NZ_FRCR01000011.1"/>
</dbReference>
<dbReference type="InterPro" id="IPR018044">
    <property type="entry name" value="Peptidase_S11"/>
</dbReference>
<dbReference type="PRINTS" id="PR00725">
    <property type="entry name" value="DADACBPTASE1"/>
</dbReference>
<evidence type="ECO:0000256" key="2">
    <source>
        <dbReference type="ARBA" id="ARBA00004752"/>
    </source>
</evidence>
<feature type="active site" description="Acyl-ester intermediate" evidence="13">
    <location>
        <position position="68"/>
    </location>
</feature>
<feature type="domain" description="Peptidase S11 D-Ala-D-Ala carboxypeptidase A C-terminal" evidence="16">
    <location>
        <begin position="275"/>
        <end position="363"/>
    </location>
</feature>